<sequence>MAICANPRNNHFTHLALLGTLLFFECLSMALSAAFIARRKSQHYGYYFESSALVLAANVLTIVATTTLLGKATLAFSWISTFVLASLQAFLFVWICVHRKRQPEISAYKSNIKAHYVEGEMGSRGNDTVMANIAPTAASVATSRRATLVMAAEPANVQST</sequence>
<gene>
    <name evidence="1" type="ORF">QFC20_001077</name>
</gene>
<evidence type="ECO:0000313" key="2">
    <source>
        <dbReference type="Proteomes" id="UP001230649"/>
    </source>
</evidence>
<comment type="caution">
    <text evidence="1">The sequence shown here is derived from an EMBL/GenBank/DDBJ whole genome shotgun (WGS) entry which is preliminary data.</text>
</comment>
<organism evidence="1 2">
    <name type="scientific">Naganishia adeliensis</name>
    <dbReference type="NCBI Taxonomy" id="92952"/>
    <lineage>
        <taxon>Eukaryota</taxon>
        <taxon>Fungi</taxon>
        <taxon>Dikarya</taxon>
        <taxon>Basidiomycota</taxon>
        <taxon>Agaricomycotina</taxon>
        <taxon>Tremellomycetes</taxon>
        <taxon>Filobasidiales</taxon>
        <taxon>Filobasidiaceae</taxon>
        <taxon>Naganishia</taxon>
    </lineage>
</organism>
<protein>
    <submittedName>
        <fullName evidence="1">Uncharacterized protein</fullName>
    </submittedName>
</protein>
<accession>A0ACC2WTX3</accession>
<proteinExistence type="predicted"/>
<keyword evidence="2" id="KW-1185">Reference proteome</keyword>
<name>A0ACC2WTX3_9TREE</name>
<evidence type="ECO:0000313" key="1">
    <source>
        <dbReference type="EMBL" id="KAJ9115210.1"/>
    </source>
</evidence>
<dbReference type="Proteomes" id="UP001230649">
    <property type="component" value="Unassembled WGS sequence"/>
</dbReference>
<reference evidence="1" key="1">
    <citation type="submission" date="2023-04" db="EMBL/GenBank/DDBJ databases">
        <title>Draft Genome sequencing of Naganishia species isolated from polar environments using Oxford Nanopore Technology.</title>
        <authorList>
            <person name="Leo P."/>
            <person name="Venkateswaran K."/>
        </authorList>
    </citation>
    <scope>NUCLEOTIDE SEQUENCE</scope>
    <source>
        <strain evidence="1">MNA-CCFEE 5262</strain>
    </source>
</reference>
<dbReference type="EMBL" id="JASBWS010000006">
    <property type="protein sequence ID" value="KAJ9115210.1"/>
    <property type="molecule type" value="Genomic_DNA"/>
</dbReference>